<name>A0A5C5ZTJ9_9BACT</name>
<evidence type="ECO:0008006" key="4">
    <source>
        <dbReference type="Google" id="ProtNLM"/>
    </source>
</evidence>
<dbReference type="SUPFAM" id="SSF50939">
    <property type="entry name" value="Sialidases"/>
    <property type="match status" value="1"/>
</dbReference>
<evidence type="ECO:0000313" key="3">
    <source>
        <dbReference type="Proteomes" id="UP000315440"/>
    </source>
</evidence>
<dbReference type="CDD" id="cd15482">
    <property type="entry name" value="Sialidase_non-viral"/>
    <property type="match status" value="1"/>
</dbReference>
<accession>A0A5C5ZTJ9</accession>
<evidence type="ECO:0000313" key="2">
    <source>
        <dbReference type="EMBL" id="TWT90387.1"/>
    </source>
</evidence>
<proteinExistence type="predicted"/>
<keyword evidence="3" id="KW-1185">Reference proteome</keyword>
<evidence type="ECO:0000256" key="1">
    <source>
        <dbReference type="SAM" id="SignalP"/>
    </source>
</evidence>
<dbReference type="Gene3D" id="2.120.10.10">
    <property type="match status" value="1"/>
</dbReference>
<dbReference type="InterPro" id="IPR036278">
    <property type="entry name" value="Sialidase_sf"/>
</dbReference>
<feature type="chain" id="PRO_5022757113" description="BNR/Asp-box repeat protein" evidence="1">
    <location>
        <begin position="29"/>
        <end position="566"/>
    </location>
</feature>
<sequence length="566" mass="62914" precursor="true">MRLPTNVASISRLTVLLFAAQCCGVCAAADLSEQSSAVLAPLEWETGVLEPGARAFLDVEFGFENVPEELAGREFLRTNLLGTRKVSVEAGAVYAITPSKGSGEFSQATELERLGFRRVDDIEEFEAFGGDWAGTPCSVYTKHVEADERIDIVSPEIVLKSYPSADDPQTIPYRQNKWCVIVARAPAASGTIGDLAPEPRSVFNPPLAQDYTIAAETPSLAYFVHDPGMIRLPNGELLSFSPCWKRPSRVGKAEGAYVIITKSVDGGKTWRRLPDLPYAEATPFVVKGKLYLFTQPKQHHDVHFVRSDDNGESWSDPVKVLDGPYWNCQTSYVEKDGFLYWVLDKRHQGTVAIAGDLSMDLLDPQAWRISNVLDPVMTPPEFRPHGVERYADAEQQSKFRDWNLEGNVMLVGDRMRIAARVNPNPGGTPAIATLFDLTDEDGELKLTYDQHYPWPGGQSKFAIVQDPVTKLFWMACNVSAGPMVKGHAPDRRYLMLYFGHDGMNWLPAGCVAFAPTPSQSFMYPSIQIDGDDLVVLSRSGRESGHFHDANLSTFHRVKRFRSLAWY</sequence>
<organism evidence="2 3">
    <name type="scientific">Pseudobythopirellula maris</name>
    <dbReference type="NCBI Taxonomy" id="2527991"/>
    <lineage>
        <taxon>Bacteria</taxon>
        <taxon>Pseudomonadati</taxon>
        <taxon>Planctomycetota</taxon>
        <taxon>Planctomycetia</taxon>
        <taxon>Pirellulales</taxon>
        <taxon>Lacipirellulaceae</taxon>
        <taxon>Pseudobythopirellula</taxon>
    </lineage>
</organism>
<dbReference type="AlphaFoldDB" id="A0A5C5ZTJ9"/>
<dbReference type="Proteomes" id="UP000315440">
    <property type="component" value="Unassembled WGS sequence"/>
</dbReference>
<protein>
    <recommendedName>
        <fullName evidence="4">BNR/Asp-box repeat protein</fullName>
    </recommendedName>
</protein>
<keyword evidence="1" id="KW-0732">Signal</keyword>
<feature type="signal peptide" evidence="1">
    <location>
        <begin position="1"/>
        <end position="28"/>
    </location>
</feature>
<comment type="caution">
    <text evidence="2">The sequence shown here is derived from an EMBL/GenBank/DDBJ whole genome shotgun (WGS) entry which is preliminary data.</text>
</comment>
<gene>
    <name evidence="2" type="ORF">Mal64_07760</name>
</gene>
<dbReference type="EMBL" id="SJPQ01000001">
    <property type="protein sequence ID" value="TWT90387.1"/>
    <property type="molecule type" value="Genomic_DNA"/>
</dbReference>
<reference evidence="2 3" key="1">
    <citation type="submission" date="2019-02" db="EMBL/GenBank/DDBJ databases">
        <title>Deep-cultivation of Planctomycetes and their phenomic and genomic characterization uncovers novel biology.</title>
        <authorList>
            <person name="Wiegand S."/>
            <person name="Jogler M."/>
            <person name="Boedeker C."/>
            <person name="Pinto D."/>
            <person name="Vollmers J."/>
            <person name="Rivas-Marin E."/>
            <person name="Kohn T."/>
            <person name="Peeters S.H."/>
            <person name="Heuer A."/>
            <person name="Rast P."/>
            <person name="Oberbeckmann S."/>
            <person name="Bunk B."/>
            <person name="Jeske O."/>
            <person name="Meyerdierks A."/>
            <person name="Storesund J.E."/>
            <person name="Kallscheuer N."/>
            <person name="Luecker S."/>
            <person name="Lage O.M."/>
            <person name="Pohl T."/>
            <person name="Merkel B.J."/>
            <person name="Hornburger P."/>
            <person name="Mueller R.-W."/>
            <person name="Bruemmer F."/>
            <person name="Labrenz M."/>
            <person name="Spormann A.M."/>
            <person name="Op Den Camp H."/>
            <person name="Overmann J."/>
            <person name="Amann R."/>
            <person name="Jetten M.S.M."/>
            <person name="Mascher T."/>
            <person name="Medema M.H."/>
            <person name="Devos D.P."/>
            <person name="Kaster A.-K."/>
            <person name="Ovreas L."/>
            <person name="Rohde M."/>
            <person name="Galperin M.Y."/>
            <person name="Jogler C."/>
        </authorList>
    </citation>
    <scope>NUCLEOTIDE SEQUENCE [LARGE SCALE GENOMIC DNA]</scope>
    <source>
        <strain evidence="2 3">Mal64</strain>
    </source>
</reference>
<dbReference type="OrthoDB" id="9021327at2"/>
<dbReference type="RefSeq" id="WP_146397219.1">
    <property type="nucleotide sequence ID" value="NZ_SJPQ01000001.1"/>
</dbReference>